<evidence type="ECO:0000313" key="3">
    <source>
        <dbReference type="EMBL" id="GMH52047.1"/>
    </source>
</evidence>
<dbReference type="Proteomes" id="UP001162640">
    <property type="component" value="Unassembled WGS sequence"/>
</dbReference>
<organism evidence="3 4">
    <name type="scientific">Triparma laevis f. inornata</name>
    <dbReference type="NCBI Taxonomy" id="1714386"/>
    <lineage>
        <taxon>Eukaryota</taxon>
        <taxon>Sar</taxon>
        <taxon>Stramenopiles</taxon>
        <taxon>Ochrophyta</taxon>
        <taxon>Bolidophyceae</taxon>
        <taxon>Parmales</taxon>
        <taxon>Triparmaceae</taxon>
        <taxon>Triparma</taxon>
    </lineage>
</organism>
<accession>A0A9W6ZCS8</accession>
<evidence type="ECO:0000313" key="4">
    <source>
        <dbReference type="Proteomes" id="UP001162640"/>
    </source>
</evidence>
<protein>
    <submittedName>
        <fullName evidence="3">Uncharacterized protein</fullName>
    </submittedName>
</protein>
<dbReference type="EMBL" id="BLQM01000024">
    <property type="protein sequence ID" value="GMH52047.1"/>
    <property type="molecule type" value="Genomic_DNA"/>
</dbReference>
<keyword evidence="2" id="KW-0732">Signal</keyword>
<feature type="compositionally biased region" description="Polar residues" evidence="1">
    <location>
        <begin position="21"/>
        <end position="31"/>
    </location>
</feature>
<evidence type="ECO:0000256" key="1">
    <source>
        <dbReference type="SAM" id="MobiDB-lite"/>
    </source>
</evidence>
<proteinExistence type="predicted"/>
<name>A0A9W6ZCS8_9STRA</name>
<gene>
    <name evidence="3" type="ORF">TL16_g01148</name>
</gene>
<dbReference type="AlphaFoldDB" id="A0A9W6ZCS8"/>
<feature type="region of interest" description="Disordered" evidence="1">
    <location>
        <begin position="21"/>
        <end position="80"/>
    </location>
</feature>
<feature type="signal peptide" evidence="2">
    <location>
        <begin position="1"/>
        <end position="18"/>
    </location>
</feature>
<comment type="caution">
    <text evidence="3">The sequence shown here is derived from an EMBL/GenBank/DDBJ whole genome shotgun (WGS) entry which is preliminary data.</text>
</comment>
<sequence length="80" mass="8669">MTRLLLLLLLLSPTATNAFLPSTPQTASPTRKLTFLPSTPPSSSNINDPTNPKVDADGYTLYTDPETNETSRGACKFKID</sequence>
<reference evidence="4" key="1">
    <citation type="journal article" date="2023" name="Commun. Biol.">
        <title>Genome analysis of Parmales, the sister group of diatoms, reveals the evolutionary specialization of diatoms from phago-mixotrophs to photoautotrophs.</title>
        <authorList>
            <person name="Ban H."/>
            <person name="Sato S."/>
            <person name="Yoshikawa S."/>
            <person name="Yamada K."/>
            <person name="Nakamura Y."/>
            <person name="Ichinomiya M."/>
            <person name="Sato N."/>
            <person name="Blanc-Mathieu R."/>
            <person name="Endo H."/>
            <person name="Kuwata A."/>
            <person name="Ogata H."/>
        </authorList>
    </citation>
    <scope>NUCLEOTIDE SEQUENCE [LARGE SCALE GENOMIC DNA]</scope>
</reference>
<evidence type="ECO:0000256" key="2">
    <source>
        <dbReference type="SAM" id="SignalP"/>
    </source>
</evidence>
<feature type="chain" id="PRO_5040827609" evidence="2">
    <location>
        <begin position="19"/>
        <end position="80"/>
    </location>
</feature>